<keyword evidence="2" id="KW-1185">Reference proteome</keyword>
<evidence type="ECO:0000313" key="2">
    <source>
        <dbReference type="Proteomes" id="UP000315439"/>
    </source>
</evidence>
<evidence type="ECO:0000313" key="1">
    <source>
        <dbReference type="EMBL" id="TQV88899.1"/>
    </source>
</evidence>
<sequence>MKDQSIILFSSDDWGWKTSKYQLSTRFAKNNKVLFVSSIGFRAPKATAGDMKRIWNKLASFFKGVKKVEENLYVLTPIVIPFARFPFKNGINKLLLKMQLGWAKFKLKFDTPYVFAFSENWLEYVRNIKRKKLIYYCVDEQAGFEGLDAERFISMDRQMNQLADVIFCSARSLYEKNKQNNSNTHYMPHGVNYKLFASTLDQSVQIADDMATMSKPVFLFFGHISYDWVDKDLVKFLAKERPEYSWVYVGRYSMDADEFAGYNNVHVMGERDFEQLPSYCKGADVGTIPFVYSDLTNNCNPLKLPEYFSAGLPVVSTNIPEVQKSYGEETFVASNNQEFLEACDQALAENDDSKRQQRSDSMQEQSWEHRVNNIYEIILAHR</sequence>
<name>A0A545UHG1_9GAMM</name>
<dbReference type="RefSeq" id="WP_142892384.1">
    <property type="nucleotide sequence ID" value="NZ_ML660161.1"/>
</dbReference>
<comment type="caution">
    <text evidence="1">The sequence shown here is derived from an EMBL/GenBank/DDBJ whole genome shotgun (WGS) entry which is preliminary data.</text>
</comment>
<dbReference type="SUPFAM" id="SSF53756">
    <property type="entry name" value="UDP-Glycosyltransferase/glycogen phosphorylase"/>
    <property type="match status" value="1"/>
</dbReference>
<dbReference type="Gene3D" id="3.40.50.11010">
    <property type="match status" value="1"/>
</dbReference>
<dbReference type="Gene3D" id="3.40.50.2000">
    <property type="entry name" value="Glycogen Phosphorylase B"/>
    <property type="match status" value="1"/>
</dbReference>
<dbReference type="GO" id="GO:0016740">
    <property type="term" value="F:transferase activity"/>
    <property type="evidence" value="ECO:0007669"/>
    <property type="project" value="UniProtKB-KW"/>
</dbReference>
<dbReference type="AlphaFoldDB" id="A0A545UHG1"/>
<gene>
    <name evidence="1" type="ORF">FLL46_05020</name>
</gene>
<protein>
    <submittedName>
        <fullName evidence="1">Glycosyltransferase family 1 protein</fullName>
    </submittedName>
</protein>
<dbReference type="Proteomes" id="UP000315439">
    <property type="component" value="Unassembled WGS sequence"/>
</dbReference>
<dbReference type="EMBL" id="VIKS01000003">
    <property type="protein sequence ID" value="TQV88899.1"/>
    <property type="molecule type" value="Genomic_DNA"/>
</dbReference>
<dbReference type="Pfam" id="PF13692">
    <property type="entry name" value="Glyco_trans_1_4"/>
    <property type="match status" value="1"/>
</dbReference>
<organism evidence="1 2">
    <name type="scientific">Aliikangiella coralliicola</name>
    <dbReference type="NCBI Taxonomy" id="2592383"/>
    <lineage>
        <taxon>Bacteria</taxon>
        <taxon>Pseudomonadati</taxon>
        <taxon>Pseudomonadota</taxon>
        <taxon>Gammaproteobacteria</taxon>
        <taxon>Oceanospirillales</taxon>
        <taxon>Pleioneaceae</taxon>
        <taxon>Aliikangiella</taxon>
    </lineage>
</organism>
<keyword evidence="1" id="KW-0808">Transferase</keyword>
<accession>A0A545UHG1</accession>
<dbReference type="OrthoDB" id="9769600at2"/>
<reference evidence="1 2" key="1">
    <citation type="submission" date="2019-07" db="EMBL/GenBank/DDBJ databases">
        <title>Draft genome for Aliikangiella sp. M105.</title>
        <authorList>
            <person name="Wang G."/>
        </authorList>
    </citation>
    <scope>NUCLEOTIDE SEQUENCE [LARGE SCALE GENOMIC DNA]</scope>
    <source>
        <strain evidence="1 2">M105</strain>
    </source>
</reference>
<proteinExistence type="predicted"/>